<name>A0A9D1K0L4_9FIRM</name>
<dbReference type="SUPFAM" id="SSF54913">
    <property type="entry name" value="GlnB-like"/>
    <property type="match status" value="1"/>
</dbReference>
<accession>A0A9D1K0L4</accession>
<dbReference type="InterPro" id="IPR010375">
    <property type="entry name" value="CdAMP_rec"/>
</dbReference>
<keyword evidence="1" id="KW-0675">Receptor</keyword>
<gene>
    <name evidence="1" type="ORF">IAB51_08825</name>
</gene>
<dbReference type="InterPro" id="IPR015867">
    <property type="entry name" value="N-reg_PII/ATP_PRibTrfase_C"/>
</dbReference>
<dbReference type="PANTHER" id="PTHR38456">
    <property type="entry name" value="CYCLIC DI-AMP RECEPTOR A"/>
    <property type="match status" value="1"/>
</dbReference>
<reference evidence="1" key="2">
    <citation type="journal article" date="2021" name="PeerJ">
        <title>Extensive microbial diversity within the chicken gut microbiome revealed by metagenomics and culture.</title>
        <authorList>
            <person name="Gilroy R."/>
            <person name="Ravi A."/>
            <person name="Getino M."/>
            <person name="Pursley I."/>
            <person name="Horton D.L."/>
            <person name="Alikhan N.F."/>
            <person name="Baker D."/>
            <person name="Gharbi K."/>
            <person name="Hall N."/>
            <person name="Watson M."/>
            <person name="Adriaenssens E.M."/>
            <person name="Foster-Nyarko E."/>
            <person name="Jarju S."/>
            <person name="Secka A."/>
            <person name="Antonio M."/>
            <person name="Oren A."/>
            <person name="Chaudhuri R.R."/>
            <person name="La Ragione R."/>
            <person name="Hildebrand F."/>
            <person name="Pallen M.J."/>
        </authorList>
    </citation>
    <scope>NUCLEOTIDE SEQUENCE</scope>
    <source>
        <strain evidence="1">CHK199-13235</strain>
    </source>
</reference>
<evidence type="ECO:0000313" key="1">
    <source>
        <dbReference type="EMBL" id="HIS76897.1"/>
    </source>
</evidence>
<reference evidence="1" key="1">
    <citation type="submission" date="2020-10" db="EMBL/GenBank/DDBJ databases">
        <authorList>
            <person name="Gilroy R."/>
        </authorList>
    </citation>
    <scope>NUCLEOTIDE SEQUENCE</scope>
    <source>
        <strain evidence="1">CHK199-13235</strain>
    </source>
</reference>
<dbReference type="AlphaFoldDB" id="A0A9D1K0L4"/>
<dbReference type="Proteomes" id="UP000824002">
    <property type="component" value="Unassembled WGS sequence"/>
</dbReference>
<dbReference type="PANTHER" id="PTHR38456:SF1">
    <property type="entry name" value="CYCLIC DI-AMP RECEPTOR A"/>
    <property type="match status" value="1"/>
</dbReference>
<dbReference type="Gene3D" id="3.30.70.120">
    <property type="match status" value="1"/>
</dbReference>
<proteinExistence type="predicted"/>
<protein>
    <submittedName>
        <fullName evidence="1">Cyclic-di-AMP receptor</fullName>
    </submittedName>
</protein>
<dbReference type="InterPro" id="IPR011322">
    <property type="entry name" value="N-reg_PII-like_a/b"/>
</dbReference>
<organism evidence="1 2">
    <name type="scientific">Candidatus Merdivicinus excrementipullorum</name>
    <dbReference type="NCBI Taxonomy" id="2840867"/>
    <lineage>
        <taxon>Bacteria</taxon>
        <taxon>Bacillati</taxon>
        <taxon>Bacillota</taxon>
        <taxon>Clostridia</taxon>
        <taxon>Eubacteriales</taxon>
        <taxon>Oscillospiraceae</taxon>
        <taxon>Oscillospiraceae incertae sedis</taxon>
        <taxon>Candidatus Merdivicinus</taxon>
    </lineage>
</organism>
<dbReference type="EMBL" id="DVJP01000058">
    <property type="protein sequence ID" value="HIS76897.1"/>
    <property type="molecule type" value="Genomic_DNA"/>
</dbReference>
<sequence>MKLIYAIVSSDDSSSVSGALTQNGFFATKLASTGGFLMAGNTTFLICTEDENVDRVISIIADHSKKRKQMVSSSAGYGLGSYTPFPVEVTVGGATIIVTDVQRFEKL</sequence>
<comment type="caution">
    <text evidence="1">The sequence shown here is derived from an EMBL/GenBank/DDBJ whole genome shotgun (WGS) entry which is preliminary data.</text>
</comment>
<evidence type="ECO:0000313" key="2">
    <source>
        <dbReference type="Proteomes" id="UP000824002"/>
    </source>
</evidence>
<dbReference type="Pfam" id="PF06153">
    <property type="entry name" value="CdAMP_rec"/>
    <property type="match status" value="1"/>
</dbReference>